<dbReference type="Pfam" id="PF00535">
    <property type="entry name" value="Glycos_transf_2"/>
    <property type="match status" value="1"/>
</dbReference>
<accession>A0A0J1HVX9</accession>
<feature type="domain" description="Glycosyltransferase 2-like" evidence="5">
    <location>
        <begin position="6"/>
        <end position="160"/>
    </location>
</feature>
<dbReference type="PANTHER" id="PTHR43179">
    <property type="entry name" value="RHAMNOSYLTRANSFERASE WBBL"/>
    <property type="match status" value="1"/>
</dbReference>
<evidence type="ECO:0000256" key="3">
    <source>
        <dbReference type="ARBA" id="ARBA00022676"/>
    </source>
</evidence>
<evidence type="ECO:0000256" key="2">
    <source>
        <dbReference type="ARBA" id="ARBA00006739"/>
    </source>
</evidence>
<dbReference type="SUPFAM" id="SSF53448">
    <property type="entry name" value="Nucleotide-diphospho-sugar transferases"/>
    <property type="match status" value="1"/>
</dbReference>
<dbReference type="PANTHER" id="PTHR43179:SF12">
    <property type="entry name" value="GALACTOFURANOSYLTRANSFERASE GLFT2"/>
    <property type="match status" value="1"/>
</dbReference>
<evidence type="ECO:0000259" key="5">
    <source>
        <dbReference type="Pfam" id="PF00535"/>
    </source>
</evidence>
<dbReference type="InterPro" id="IPR029044">
    <property type="entry name" value="Nucleotide-diphossugar_trans"/>
</dbReference>
<dbReference type="OrthoDB" id="8936324at2"/>
<dbReference type="GO" id="GO:0016757">
    <property type="term" value="F:glycosyltransferase activity"/>
    <property type="evidence" value="ECO:0007669"/>
    <property type="project" value="UniProtKB-KW"/>
</dbReference>
<dbReference type="RefSeq" id="WP_047944787.1">
    <property type="nucleotide sequence ID" value="NZ_JBANBP010000274.1"/>
</dbReference>
<gene>
    <name evidence="6" type="ORF">ABW02_24540</name>
</gene>
<sequence length="296" mass="35092">MNPLVSIVMLSWNRIEDVRESLTRIQEINYDSLEIIVVDNGSTDGTQEMVERDFPHVHLLRMYKNVGIEAYNIGFENARGEFIVIIDDDSFPEQNSIQRMVDRFNEDPELGVVAFDVRNFYQYDDMRRDNIVESTTKIDSNQYIMSFNGAGAGVRKSVFKHAGYYPEEFFLYHNELDVAYRIWNNGYKIQSFSDIISYHKYSPVNRSSWRAPFYYTRNAFWIMWKNYPIKIAIRETLFFLQKCIFYSLEQSTTIYLKAFLSAIFGINQIKDKRIPIKKEIVHKMRASLDLAFTFYR</sequence>
<organism evidence="6 7">
    <name type="scientific">Niallia circulans</name>
    <name type="common">Bacillus circulans</name>
    <dbReference type="NCBI Taxonomy" id="1397"/>
    <lineage>
        <taxon>Bacteria</taxon>
        <taxon>Bacillati</taxon>
        <taxon>Bacillota</taxon>
        <taxon>Bacilli</taxon>
        <taxon>Bacillales</taxon>
        <taxon>Bacillaceae</taxon>
        <taxon>Niallia</taxon>
    </lineage>
</organism>
<keyword evidence="7" id="KW-1185">Reference proteome</keyword>
<dbReference type="InterPro" id="IPR001173">
    <property type="entry name" value="Glyco_trans_2-like"/>
</dbReference>
<dbReference type="Gene3D" id="3.90.550.10">
    <property type="entry name" value="Spore Coat Polysaccharide Biosynthesis Protein SpsA, Chain A"/>
    <property type="match status" value="1"/>
</dbReference>
<protein>
    <submittedName>
        <fullName evidence="6">Glycosyl transferase</fullName>
    </submittedName>
</protein>
<dbReference type="Proteomes" id="UP000036045">
    <property type="component" value="Unassembled WGS sequence"/>
</dbReference>
<keyword evidence="3" id="KW-0328">Glycosyltransferase</keyword>
<dbReference type="EMBL" id="LDPH01000046">
    <property type="protein sequence ID" value="KLV17838.1"/>
    <property type="molecule type" value="Genomic_DNA"/>
</dbReference>
<reference evidence="6 7" key="1">
    <citation type="submission" date="2015-05" db="EMBL/GenBank/DDBJ databases">
        <title>Whole genome sequence and identification of bacterial endophytes from Costus igneus.</title>
        <authorList>
            <person name="Lee Y.P."/>
            <person name="Gan H.M."/>
            <person name="Eng W."/>
            <person name="Wheatley M.S."/>
            <person name="Caraballo A."/>
            <person name="Polter S."/>
            <person name="Savka M.A."/>
            <person name="Hudson A.O."/>
        </authorList>
    </citation>
    <scope>NUCLEOTIDE SEQUENCE [LARGE SCALE GENOMIC DNA]</scope>
    <source>
        <strain evidence="6 7">RIT379</strain>
    </source>
</reference>
<comment type="similarity">
    <text evidence="2">Belongs to the glycosyltransferase 2 family.</text>
</comment>
<comment type="caution">
    <text evidence="6">The sequence shown here is derived from an EMBL/GenBank/DDBJ whole genome shotgun (WGS) entry which is preliminary data.</text>
</comment>
<evidence type="ECO:0000313" key="6">
    <source>
        <dbReference type="EMBL" id="KLV17838.1"/>
    </source>
</evidence>
<dbReference type="AlphaFoldDB" id="A0A0J1HVX9"/>
<proteinExistence type="inferred from homology"/>
<evidence type="ECO:0000256" key="4">
    <source>
        <dbReference type="ARBA" id="ARBA00022679"/>
    </source>
</evidence>
<name>A0A0J1HVX9_NIACI</name>
<keyword evidence="4 6" id="KW-0808">Transferase</keyword>
<dbReference type="PATRIC" id="fig|1397.4.peg.4425"/>
<comment type="pathway">
    <text evidence="1">Cell wall biogenesis; cell wall polysaccharide biosynthesis.</text>
</comment>
<evidence type="ECO:0000313" key="7">
    <source>
        <dbReference type="Proteomes" id="UP000036045"/>
    </source>
</evidence>
<evidence type="ECO:0000256" key="1">
    <source>
        <dbReference type="ARBA" id="ARBA00004776"/>
    </source>
</evidence>